<sequence length="699" mass="80051">MWTLSDINALPTESDLVHARKAISALEEELNLAELRVEKLKEELKTLRIWITPIRRLPFDILSPIFTLCGEMDRKSPVSISAVCRAWRETVVNTPGAWFLVQVKSQKNTNLFGVYLARCRQRLLHATLQQVFQIPKLAPYAHGIQCIQVPDLQASMEDLCFPYLKSLRISSEASQIRLTQIAATHFPSMRHLQVAGTVVDQWDAPSVDLPPIDSLTLTFRSNHQPRILRDLCKKPIFLAIYFTGGLYNHAGFQVHLPKVRCLKLIRYTTGVFLPITLVTPILETYIQQHSFRTSSSLIHRKVDTITHLWFSDISSLGAFPMVRVLQLSIPAYEQPQALRKLEDQNILPNLEPIEFVVDSRYDVPTDDWVKQHRPKLNLIVSERKSTIILPAYVFAICAEMDWKCSLVISAVCRKWRDSILGIPKAWTAVLIDYGDNVDFIADSYYRRRGQSLLHVRLLDREPLQALSRHARGIQCISVPEWYMEREDFQFPDLTCLRITKCTSVIWLSQVTTAQFPALWHLHLAEIRLYPSVDIPTDFPPLHTLTVVVGKDRQLIRMEDFVPLRQKVTITLGKLQCLRFALCTSNVDAWPVELITPRLVTYVQEGQAFTPYRGVFHQNIRDVTHFRLGFVPALGTLRAAQKLQLLVTLDQCAYVIHTLTKAGRDCPELKLLELCIIYRSGLSHVYGQMDPKVWDQGGIP</sequence>
<dbReference type="HOGENOM" id="CLU_394386_0_0_1"/>
<dbReference type="EMBL" id="KN824289">
    <property type="protein sequence ID" value="KIM29322.1"/>
    <property type="molecule type" value="Genomic_DNA"/>
</dbReference>
<keyword evidence="3" id="KW-1185">Reference proteome</keyword>
<evidence type="ECO:0000256" key="1">
    <source>
        <dbReference type="SAM" id="Coils"/>
    </source>
</evidence>
<reference evidence="2 3" key="1">
    <citation type="submission" date="2014-04" db="EMBL/GenBank/DDBJ databases">
        <authorList>
            <consortium name="DOE Joint Genome Institute"/>
            <person name="Kuo A."/>
            <person name="Zuccaro A."/>
            <person name="Kohler A."/>
            <person name="Nagy L.G."/>
            <person name="Floudas D."/>
            <person name="Copeland A."/>
            <person name="Barry K.W."/>
            <person name="Cichocki N."/>
            <person name="Veneault-Fourrey C."/>
            <person name="LaButti K."/>
            <person name="Lindquist E.A."/>
            <person name="Lipzen A."/>
            <person name="Lundell T."/>
            <person name="Morin E."/>
            <person name="Murat C."/>
            <person name="Sun H."/>
            <person name="Tunlid A."/>
            <person name="Henrissat B."/>
            <person name="Grigoriev I.V."/>
            <person name="Hibbett D.S."/>
            <person name="Martin F."/>
            <person name="Nordberg H.P."/>
            <person name="Cantor M.N."/>
            <person name="Hua S.X."/>
        </authorList>
    </citation>
    <scope>NUCLEOTIDE SEQUENCE [LARGE SCALE GENOMIC DNA]</scope>
    <source>
        <strain evidence="2 3">MAFF 305830</strain>
    </source>
</reference>
<dbReference type="InterPro" id="IPR036047">
    <property type="entry name" value="F-box-like_dom_sf"/>
</dbReference>
<dbReference type="Proteomes" id="UP000054097">
    <property type="component" value="Unassembled WGS sequence"/>
</dbReference>
<proteinExistence type="predicted"/>
<feature type="coiled-coil region" evidence="1">
    <location>
        <begin position="16"/>
        <end position="43"/>
    </location>
</feature>
<dbReference type="SUPFAM" id="SSF81383">
    <property type="entry name" value="F-box domain"/>
    <property type="match status" value="1"/>
</dbReference>
<gene>
    <name evidence="2" type="ORF">M408DRAFT_23092</name>
</gene>
<dbReference type="STRING" id="933852.A0A0C2XJT5"/>
<dbReference type="PANTHER" id="PTHR38926">
    <property type="entry name" value="F-BOX DOMAIN CONTAINING PROTEIN, EXPRESSED"/>
    <property type="match status" value="1"/>
</dbReference>
<name>A0A0C2XJT5_SERVB</name>
<keyword evidence="1" id="KW-0175">Coiled coil</keyword>
<dbReference type="OrthoDB" id="8048523at2759"/>
<protein>
    <recommendedName>
        <fullName evidence="4">F-box domain-containing protein</fullName>
    </recommendedName>
</protein>
<dbReference type="AlphaFoldDB" id="A0A0C2XJT5"/>
<evidence type="ECO:0000313" key="2">
    <source>
        <dbReference type="EMBL" id="KIM29322.1"/>
    </source>
</evidence>
<organism evidence="2 3">
    <name type="scientific">Serendipita vermifera MAFF 305830</name>
    <dbReference type="NCBI Taxonomy" id="933852"/>
    <lineage>
        <taxon>Eukaryota</taxon>
        <taxon>Fungi</taxon>
        <taxon>Dikarya</taxon>
        <taxon>Basidiomycota</taxon>
        <taxon>Agaricomycotina</taxon>
        <taxon>Agaricomycetes</taxon>
        <taxon>Sebacinales</taxon>
        <taxon>Serendipitaceae</taxon>
        <taxon>Serendipita</taxon>
    </lineage>
</organism>
<reference evidence="3" key="2">
    <citation type="submission" date="2015-01" db="EMBL/GenBank/DDBJ databases">
        <title>Evolutionary Origins and Diversification of the Mycorrhizal Mutualists.</title>
        <authorList>
            <consortium name="DOE Joint Genome Institute"/>
            <consortium name="Mycorrhizal Genomics Consortium"/>
            <person name="Kohler A."/>
            <person name="Kuo A."/>
            <person name="Nagy L.G."/>
            <person name="Floudas D."/>
            <person name="Copeland A."/>
            <person name="Barry K.W."/>
            <person name="Cichocki N."/>
            <person name="Veneault-Fourrey C."/>
            <person name="LaButti K."/>
            <person name="Lindquist E.A."/>
            <person name="Lipzen A."/>
            <person name="Lundell T."/>
            <person name="Morin E."/>
            <person name="Murat C."/>
            <person name="Riley R."/>
            <person name="Ohm R."/>
            <person name="Sun H."/>
            <person name="Tunlid A."/>
            <person name="Henrissat B."/>
            <person name="Grigoriev I.V."/>
            <person name="Hibbett D.S."/>
            <person name="Martin F."/>
        </authorList>
    </citation>
    <scope>NUCLEOTIDE SEQUENCE [LARGE SCALE GENOMIC DNA]</scope>
    <source>
        <strain evidence="3">MAFF 305830</strain>
    </source>
</reference>
<evidence type="ECO:0008006" key="4">
    <source>
        <dbReference type="Google" id="ProtNLM"/>
    </source>
</evidence>
<dbReference type="PANTHER" id="PTHR38926:SF5">
    <property type="entry name" value="F-BOX AND LEUCINE-RICH REPEAT PROTEIN 6"/>
    <property type="match status" value="1"/>
</dbReference>
<evidence type="ECO:0000313" key="3">
    <source>
        <dbReference type="Proteomes" id="UP000054097"/>
    </source>
</evidence>
<accession>A0A0C2XJT5</accession>